<protein>
    <submittedName>
        <fullName evidence="3">Flagellar hook-length control protein FliK</fullName>
    </submittedName>
</protein>
<evidence type="ECO:0000313" key="4">
    <source>
        <dbReference type="Proteomes" id="UP000782312"/>
    </source>
</evidence>
<dbReference type="EMBL" id="JACPUR010000037">
    <property type="protein sequence ID" value="MBI3128969.1"/>
    <property type="molecule type" value="Genomic_DNA"/>
</dbReference>
<comment type="caution">
    <text evidence="3">The sequence shown here is derived from an EMBL/GenBank/DDBJ whole genome shotgun (WGS) entry which is preliminary data.</text>
</comment>
<evidence type="ECO:0000259" key="2">
    <source>
        <dbReference type="Pfam" id="PF02120"/>
    </source>
</evidence>
<feature type="region of interest" description="Disordered" evidence="1">
    <location>
        <begin position="149"/>
        <end position="182"/>
    </location>
</feature>
<dbReference type="Gene3D" id="3.30.750.140">
    <property type="match status" value="1"/>
</dbReference>
<evidence type="ECO:0000313" key="3">
    <source>
        <dbReference type="EMBL" id="MBI3128969.1"/>
    </source>
</evidence>
<dbReference type="AlphaFoldDB" id="A0A932I071"/>
<organism evidence="3 4">
    <name type="scientific">Tectimicrobiota bacterium</name>
    <dbReference type="NCBI Taxonomy" id="2528274"/>
    <lineage>
        <taxon>Bacteria</taxon>
        <taxon>Pseudomonadati</taxon>
        <taxon>Nitrospinota/Tectimicrobiota group</taxon>
        <taxon>Candidatus Tectimicrobiota</taxon>
    </lineage>
</organism>
<keyword evidence="3" id="KW-0282">Flagellum</keyword>
<feature type="compositionally biased region" description="Low complexity" evidence="1">
    <location>
        <begin position="341"/>
        <end position="356"/>
    </location>
</feature>
<gene>
    <name evidence="3" type="ORF">HYZ11_15290</name>
</gene>
<feature type="domain" description="Flagellar hook-length control protein-like C-terminal" evidence="2">
    <location>
        <begin position="423"/>
        <end position="497"/>
    </location>
</feature>
<feature type="compositionally biased region" description="Polar residues" evidence="1">
    <location>
        <begin position="81"/>
        <end position="96"/>
    </location>
</feature>
<sequence>MPSVPAVSSGEILDVVAAPSSPRGDSGSNGDRFAEMLAGASQGRGPEGPSPAPPSSGKGKEPQAAAAPKGKGPEEAPRGGASNSGEGKPASASSEAQPGKPAAPESEEGEDTPASSEDGENAVPPGQEKAAGVISQLVAAAVLGLSRLTGGAPVAPDGENGLKLGAAASKGEGTQGEGPRERIQANALGLALADVALSQGEGEEAQAAPLAAEKPVAVAAAPAGAAFTQETEETSAVSGGLAPVDPEEAPAAPRVAPAGGEDLPALAEEGEPQAALPPVEDGLSSDEAAPAREEGRLFAEAAPEETAEESAPRPAAAAQEEAEPGDAEWTDWARPADADGADAPDAPAQMAAAAPPSGEGDFGQPAEGDKPGGQLLAERQGVQASGENAKADPPAVQAAVRDPFMRTEVHRQVLEAALSRMSIAVREGMAQARIQLDPPSLGRLHIDLRMQDGAMSAKLTVETAWAKDAVMSGLRELREALQRQGVSLENFSVDVRANLNPGSFGQDRAGNQGETALYLEAGPEDEAGRPAERGPVFASPSLSGDGSINIFA</sequence>
<keyword evidence="3" id="KW-0969">Cilium</keyword>
<feature type="region of interest" description="Disordered" evidence="1">
    <location>
        <begin position="219"/>
        <end position="373"/>
    </location>
</feature>
<feature type="region of interest" description="Disordered" evidence="1">
    <location>
        <begin position="1"/>
        <end position="129"/>
    </location>
</feature>
<dbReference type="CDD" id="cd17470">
    <property type="entry name" value="T3SS_Flik_C"/>
    <property type="match status" value="1"/>
</dbReference>
<proteinExistence type="predicted"/>
<feature type="compositionally biased region" description="Acidic residues" evidence="1">
    <location>
        <begin position="320"/>
        <end position="329"/>
    </location>
</feature>
<dbReference type="InterPro" id="IPR038610">
    <property type="entry name" value="FliK-like_C_sf"/>
</dbReference>
<reference evidence="3" key="1">
    <citation type="submission" date="2020-07" db="EMBL/GenBank/DDBJ databases">
        <title>Huge and variable diversity of episymbiotic CPR bacteria and DPANN archaea in groundwater ecosystems.</title>
        <authorList>
            <person name="He C.Y."/>
            <person name="Keren R."/>
            <person name="Whittaker M."/>
            <person name="Farag I.F."/>
            <person name="Doudna J."/>
            <person name="Cate J.H.D."/>
            <person name="Banfield J.F."/>
        </authorList>
    </citation>
    <scope>NUCLEOTIDE SEQUENCE</scope>
    <source>
        <strain evidence="3">NC_groundwater_763_Ag_S-0.2um_68_21</strain>
    </source>
</reference>
<feature type="compositionally biased region" description="Low complexity" evidence="1">
    <location>
        <begin position="249"/>
        <end position="258"/>
    </location>
</feature>
<feature type="region of interest" description="Disordered" evidence="1">
    <location>
        <begin position="522"/>
        <end position="552"/>
    </location>
</feature>
<dbReference type="Proteomes" id="UP000782312">
    <property type="component" value="Unassembled WGS sequence"/>
</dbReference>
<dbReference type="Pfam" id="PF02120">
    <property type="entry name" value="Flg_hook"/>
    <property type="match status" value="1"/>
</dbReference>
<accession>A0A932I071</accession>
<dbReference type="InterPro" id="IPR021136">
    <property type="entry name" value="Flagellar_hook_control-like_C"/>
</dbReference>
<name>A0A932I071_UNCTE</name>
<evidence type="ECO:0000256" key="1">
    <source>
        <dbReference type="SAM" id="MobiDB-lite"/>
    </source>
</evidence>
<keyword evidence="3" id="KW-0966">Cell projection</keyword>